<dbReference type="PANTHER" id="PTHR38040:SF1">
    <property type="entry name" value="UBIQUINONE BIOSYNTHESIS ACCESSORY FACTOR UBIK"/>
    <property type="match status" value="1"/>
</dbReference>
<keyword evidence="1" id="KW-0963">Cytoplasm</keyword>
<accession>C7RMR5</accession>
<protein>
    <recommendedName>
        <fullName evidence="1">Ubiquinone biosynthesis accessory factor UbiK</fullName>
    </recommendedName>
</protein>
<proteinExistence type="inferred from homology"/>
<dbReference type="OrthoDB" id="5297354at2"/>
<gene>
    <name evidence="1" type="primary">ubiK</name>
    <name evidence="2" type="ordered locus">CAP2UW1_0747</name>
</gene>
<comment type="subcellular location">
    <subcellularLocation>
        <location evidence="1">Cytoplasm</location>
    </subcellularLocation>
</comment>
<keyword evidence="1" id="KW-0175">Coiled coil</keyword>
<name>C7RMR5_ACCRE</name>
<evidence type="ECO:0000256" key="1">
    <source>
        <dbReference type="HAMAP-Rule" id="MF_02216"/>
    </source>
</evidence>
<feature type="coiled-coil region" evidence="1">
    <location>
        <begin position="49"/>
        <end position="76"/>
    </location>
</feature>
<keyword evidence="1" id="KW-0831">Ubiquinone biosynthesis</keyword>
<evidence type="ECO:0000313" key="2">
    <source>
        <dbReference type="EMBL" id="ACV34092.1"/>
    </source>
</evidence>
<dbReference type="KEGG" id="app:CAP2UW1_0747"/>
<organism evidence="2">
    <name type="scientific">Accumulibacter regalis</name>
    <dbReference type="NCBI Taxonomy" id="522306"/>
    <lineage>
        <taxon>Bacteria</taxon>
        <taxon>Pseudomonadati</taxon>
        <taxon>Pseudomonadota</taxon>
        <taxon>Betaproteobacteria</taxon>
        <taxon>Candidatus Accumulibacter</taxon>
    </lineage>
</organism>
<dbReference type="EMBL" id="CP001715">
    <property type="protein sequence ID" value="ACV34092.1"/>
    <property type="molecule type" value="Genomic_DNA"/>
</dbReference>
<dbReference type="HOGENOM" id="CLU_154412_3_2_4"/>
<comment type="similarity">
    <text evidence="1">Belongs to the UbiK family.</text>
</comment>
<dbReference type="AlphaFoldDB" id="C7RMR5"/>
<comment type="function">
    <text evidence="1">Required for efficient ubiquinone (coenzyme Q) biosynthesis. UbiK is probably an accessory factor of Ubi enzymes and facilitates ubiquinone biosynthesis by acting as an assembly factor, a targeting factor, or both.</text>
</comment>
<dbReference type="InterPro" id="IPR007475">
    <property type="entry name" value="UbiK"/>
</dbReference>
<dbReference type="HAMAP" id="MF_02216">
    <property type="entry name" value="UbiK"/>
    <property type="match status" value="1"/>
</dbReference>
<dbReference type="STRING" id="522306.CAP2UW1_0747"/>
<dbReference type="UniPathway" id="UPA00232"/>
<dbReference type="PANTHER" id="PTHR38040">
    <property type="entry name" value="UBIQUINONE BIOSYNTHESIS ACCESSORY FACTOR UBIK"/>
    <property type="match status" value="1"/>
</dbReference>
<dbReference type="GO" id="GO:0005829">
    <property type="term" value="C:cytosol"/>
    <property type="evidence" value="ECO:0007669"/>
    <property type="project" value="TreeGrafter"/>
</dbReference>
<comment type="pathway">
    <text evidence="1">Cofactor biosynthesis; ubiquinone biosynthesis.</text>
</comment>
<reference evidence="2" key="2">
    <citation type="submission" date="2009-09" db="EMBL/GenBank/DDBJ databases">
        <title>Complete sequence of chromosome of Candidatus Accumulibacter phosphatis clade IIA str. UW-1.</title>
        <authorList>
            <consortium name="US DOE Joint Genome Institute"/>
            <person name="Martin H.G."/>
            <person name="Ivanova N."/>
            <person name="Kunin V."/>
            <person name="Warnecke F."/>
            <person name="Barry K."/>
            <person name="He S."/>
            <person name="Salamov A."/>
            <person name="Szeto E."/>
            <person name="Dalin E."/>
            <person name="Pangilinan J.L."/>
            <person name="Lapidus A."/>
            <person name="Lowry S."/>
            <person name="Kyrpides N.C."/>
            <person name="McMahon K.D."/>
            <person name="Hugenholtz P."/>
        </authorList>
    </citation>
    <scope>NUCLEOTIDE SEQUENCE [LARGE SCALE GENOMIC DNA]</scope>
    <source>
        <strain evidence="2">UW-1</strain>
    </source>
</reference>
<reference evidence="2" key="1">
    <citation type="submission" date="2009-08" db="EMBL/GenBank/DDBJ databases">
        <authorList>
            <consortium name="US DOE Joint Genome Institute"/>
            <person name="Lucas S."/>
            <person name="Copeland A."/>
            <person name="Lapidus A."/>
            <person name="Glavina del Rio T."/>
            <person name="Dalin E."/>
            <person name="Tice H."/>
            <person name="Bruce D."/>
            <person name="Barry K."/>
            <person name="Pitluck S."/>
            <person name="Lowry S."/>
            <person name="Larimer F."/>
            <person name="Land M."/>
            <person name="Hauser L."/>
            <person name="Kyrpides N."/>
            <person name="Ivanova N."/>
            <person name="McMahon K.D."/>
            <person name="Hugenholtz P."/>
        </authorList>
    </citation>
    <scope>NUCLEOTIDE SEQUENCE</scope>
    <source>
        <strain evidence="2">UW-1</strain>
    </source>
</reference>
<dbReference type="Pfam" id="PF04380">
    <property type="entry name" value="BMFP"/>
    <property type="match status" value="1"/>
</dbReference>
<dbReference type="GO" id="GO:0006744">
    <property type="term" value="P:ubiquinone biosynthetic process"/>
    <property type="evidence" value="ECO:0007669"/>
    <property type="project" value="UniProtKB-UniRule"/>
</dbReference>
<dbReference type="eggNOG" id="COG2960">
    <property type="taxonomic scope" value="Bacteria"/>
</dbReference>
<sequence length="81" mass="9063">MLDPRILEDLGARLSGLLAASPAADIEKNARVLLASVFAKLDLVTREEFDIQTQVLQRTREKLKALEARLDRLENPPDRPA</sequence>